<proteinExistence type="predicted"/>
<sequence>MTDDAHPNANRLRALDLIQAFKAGDYAARHAQLQKFLRDASAEELDALADVTLLSLPRGASNMIEEVLCVIPATAFARLAVRALDALEQQPSPAMREICDEVLQEASLQIGPALQPQLGRLFELAPNRGWTAENRPWRAAQEEDVAFLNEKLVSGDAEARRKAFECLVETRRPDALAIAAHAHATLALTYPFSLYLRGVDHDGPGQRLYGAPCAHLIFPENYMYGGSADPAPGAQHPTWTLPDDGSLHRFGGAGSTVCGLCAGQLHHLLTLPEHAIFGATASGEATLSLEVCLSCLGWERDLLFYRHGDDGLPSPLHHGTVTPRFPANALAATEVRLAPTPARWTWQQWGSGNLHRVGGAPVWVQSPEYPDCPTCARTMHFAMQLDSELPTTDEDESWLWGSGGICYVFQCQPCRTIGYLWQCT</sequence>
<evidence type="ECO:0000313" key="2">
    <source>
        <dbReference type="Proteomes" id="UP000819052"/>
    </source>
</evidence>
<keyword evidence="2" id="KW-1185">Reference proteome</keyword>
<organism evidence="1 2">
    <name type="scientific">Massilia aquatica</name>
    <dbReference type="NCBI Taxonomy" id="2609000"/>
    <lineage>
        <taxon>Bacteria</taxon>
        <taxon>Pseudomonadati</taxon>
        <taxon>Pseudomonadota</taxon>
        <taxon>Betaproteobacteria</taxon>
        <taxon>Burkholderiales</taxon>
        <taxon>Oxalobacteraceae</taxon>
        <taxon>Telluria group</taxon>
        <taxon>Massilia</taxon>
    </lineage>
</organism>
<dbReference type="RefSeq" id="WP_167075028.1">
    <property type="nucleotide sequence ID" value="NZ_VVIW01000002.1"/>
</dbReference>
<comment type="caution">
    <text evidence="1">The sequence shown here is derived from an EMBL/GenBank/DDBJ whole genome shotgun (WGS) entry which is preliminary data.</text>
</comment>
<dbReference type="Gene3D" id="2.30.320.10">
    <property type="entry name" value="YwqG-like"/>
    <property type="match status" value="1"/>
</dbReference>
<gene>
    <name evidence="1" type="ORF">F1609_04260</name>
</gene>
<evidence type="ECO:0000313" key="1">
    <source>
        <dbReference type="EMBL" id="NHZ39382.1"/>
    </source>
</evidence>
<protein>
    <submittedName>
        <fullName evidence="1">DUF1963 domain-containing protein</fullName>
    </submittedName>
</protein>
<reference evidence="1 2" key="1">
    <citation type="submission" date="2019-09" db="EMBL/GenBank/DDBJ databases">
        <title>Taxonomy of Antarctic Massilia spp.: description of Massilia rubra sp. nov., Massilia aquatica sp. nov., Massilia mucilaginosa sp. nov., Massilia frigida sp. nov. isolated from streams, lakes and regoliths.</title>
        <authorList>
            <person name="Holochova P."/>
            <person name="Sedlacek I."/>
            <person name="Kralova S."/>
            <person name="Maslanova I."/>
            <person name="Busse H.-J."/>
            <person name="Stankova E."/>
            <person name="Vrbovska V."/>
            <person name="Kovarovic V."/>
            <person name="Bartak M."/>
            <person name="Svec P."/>
            <person name="Pantucek R."/>
        </authorList>
    </citation>
    <scope>NUCLEOTIDE SEQUENCE [LARGE SCALE GENOMIC DNA]</scope>
    <source>
        <strain evidence="1 2">CCM 8693</strain>
    </source>
</reference>
<accession>A0ABX0M551</accession>
<dbReference type="Proteomes" id="UP000819052">
    <property type="component" value="Unassembled WGS sequence"/>
</dbReference>
<dbReference type="EMBL" id="VVIW01000002">
    <property type="protein sequence ID" value="NHZ39382.1"/>
    <property type="molecule type" value="Genomic_DNA"/>
</dbReference>
<name>A0ABX0M551_9BURK</name>